<dbReference type="Proteomes" id="UP000682733">
    <property type="component" value="Unassembled WGS sequence"/>
</dbReference>
<dbReference type="EMBL" id="CAJNOK010000398">
    <property type="protein sequence ID" value="CAF0750419.1"/>
    <property type="molecule type" value="Genomic_DNA"/>
</dbReference>
<dbReference type="Proteomes" id="UP000677228">
    <property type="component" value="Unassembled WGS sequence"/>
</dbReference>
<dbReference type="AlphaFoldDB" id="A0A813ZDG0"/>
<name>A0A813ZDG0_9BILA</name>
<sequence>MKLIEISQGTIYLFLSDDVQNDVTIANTNRSTRYNRVQGISAHQQQVLPSVKGINMLLDEGFQPFFYFKKPLISNALVYFISVDTTVCSRILNIPNLSLDTQMSHLKEKALHYLQLTEMDPAAYELHYYGRELFDNSTLNDIKTHCSANYILTLVVRKIQSTETATYNVFSATFDDVMYMNIAFVHSLRLLIYSIVVLSTSKPGDVSSFS</sequence>
<evidence type="ECO:0008006" key="6">
    <source>
        <dbReference type="Google" id="ProtNLM"/>
    </source>
</evidence>
<evidence type="ECO:0000313" key="2">
    <source>
        <dbReference type="EMBL" id="CAF0896719.1"/>
    </source>
</evidence>
<dbReference type="Proteomes" id="UP000681722">
    <property type="component" value="Unassembled WGS sequence"/>
</dbReference>
<evidence type="ECO:0000313" key="3">
    <source>
        <dbReference type="EMBL" id="CAF3529108.1"/>
    </source>
</evidence>
<reference evidence="2" key="1">
    <citation type="submission" date="2021-02" db="EMBL/GenBank/DDBJ databases">
        <authorList>
            <person name="Nowell W R."/>
        </authorList>
    </citation>
    <scope>NUCLEOTIDE SEQUENCE</scope>
</reference>
<gene>
    <name evidence="2" type="ORF">GPM918_LOCUS8415</name>
    <name evidence="1" type="ORF">OVA965_LOCUS1977</name>
    <name evidence="4" type="ORF">SRO942_LOCUS8415</name>
    <name evidence="3" type="ORF">TMI583_LOCUS1980</name>
</gene>
<protein>
    <recommendedName>
        <fullName evidence="6">Ubiquitin-like domain-containing protein</fullName>
    </recommendedName>
</protein>
<dbReference type="Proteomes" id="UP000663829">
    <property type="component" value="Unassembled WGS sequence"/>
</dbReference>
<dbReference type="EMBL" id="CAJOBC010001463">
    <property type="protein sequence ID" value="CAF3679904.1"/>
    <property type="molecule type" value="Genomic_DNA"/>
</dbReference>
<comment type="caution">
    <text evidence="2">The sequence shown here is derived from an EMBL/GenBank/DDBJ whole genome shotgun (WGS) entry which is preliminary data.</text>
</comment>
<evidence type="ECO:0000313" key="4">
    <source>
        <dbReference type="EMBL" id="CAF3679904.1"/>
    </source>
</evidence>
<proteinExistence type="predicted"/>
<evidence type="ECO:0000313" key="5">
    <source>
        <dbReference type="Proteomes" id="UP000663829"/>
    </source>
</evidence>
<organism evidence="2 5">
    <name type="scientific">Didymodactylos carnosus</name>
    <dbReference type="NCBI Taxonomy" id="1234261"/>
    <lineage>
        <taxon>Eukaryota</taxon>
        <taxon>Metazoa</taxon>
        <taxon>Spiralia</taxon>
        <taxon>Gnathifera</taxon>
        <taxon>Rotifera</taxon>
        <taxon>Eurotatoria</taxon>
        <taxon>Bdelloidea</taxon>
        <taxon>Philodinida</taxon>
        <taxon>Philodinidae</taxon>
        <taxon>Didymodactylos</taxon>
    </lineage>
</organism>
<evidence type="ECO:0000313" key="1">
    <source>
        <dbReference type="EMBL" id="CAF0750419.1"/>
    </source>
</evidence>
<accession>A0A813ZDG0</accession>
<keyword evidence="5" id="KW-1185">Reference proteome</keyword>
<dbReference type="EMBL" id="CAJNOQ010001463">
    <property type="protein sequence ID" value="CAF0896719.1"/>
    <property type="molecule type" value="Genomic_DNA"/>
</dbReference>
<dbReference type="EMBL" id="CAJOBA010000399">
    <property type="protein sequence ID" value="CAF3529108.1"/>
    <property type="molecule type" value="Genomic_DNA"/>
</dbReference>